<evidence type="ECO:0000256" key="3">
    <source>
        <dbReference type="ARBA" id="ARBA00022741"/>
    </source>
</evidence>
<dbReference type="PROSITE" id="PS00455">
    <property type="entry name" value="AMP_BINDING"/>
    <property type="match status" value="1"/>
</dbReference>
<evidence type="ECO:0000313" key="8">
    <source>
        <dbReference type="Proteomes" id="UP000594688"/>
    </source>
</evidence>
<feature type="domain" description="AMP-dependent synthetase/ligase" evidence="5">
    <location>
        <begin position="96"/>
        <end position="473"/>
    </location>
</feature>
<keyword evidence="3" id="KW-0547">Nucleotide-binding</keyword>
<dbReference type="NCBIfam" id="TIGR01217">
    <property type="entry name" value="ac_ac_CoA_syn"/>
    <property type="match status" value="1"/>
</dbReference>
<dbReference type="CDD" id="cd05943">
    <property type="entry name" value="AACS"/>
    <property type="match status" value="1"/>
</dbReference>
<dbReference type="PANTHER" id="PTHR42921:SF1">
    <property type="entry name" value="ACETOACETYL-COA SYNTHETASE"/>
    <property type="match status" value="1"/>
</dbReference>
<comment type="similarity">
    <text evidence="1">Belongs to the ATP-dependent AMP-binding enzyme family.</text>
</comment>
<dbReference type="KEGG" id="nli:G3M70_06855"/>
<evidence type="ECO:0000256" key="4">
    <source>
        <dbReference type="ARBA" id="ARBA00022840"/>
    </source>
</evidence>
<gene>
    <name evidence="7" type="ORF">G3M70_06855</name>
</gene>
<dbReference type="InterPro" id="IPR005914">
    <property type="entry name" value="Acac_CoA_synth"/>
</dbReference>
<name>A0A7T0BVA4_9BACT</name>
<dbReference type="InterPro" id="IPR045851">
    <property type="entry name" value="AMP-bd_C_sf"/>
</dbReference>
<sequence>MNETLWQPDKRQIRNSQMFRFMEAVNREFNLSLDSYEDLYAWSVEHLQDFWNFYLRYSQIILHSPPDQILSSTNMPGAQWFTGATLNFAENLLSGPRNKTAVISKVEGQPLTNLTYGDLSDQVVNCALSLRQAGVKCGDRVAGYLPNIPETLIAMLATAALGAVWSSCSPDFGSQGVIDRFGQIRPKVLFATDGYLYNGKPIGRLEVLKTLLKEIPVLEHLVVIPFLNPNIDPSLLSIPRACEWGDFLETGGESSFQFVPVDFNHPLFVMYSSGTTGLPKSIVHGTGGTLLQHHKEHALHTDIGPEDVVFYFTTCGWMMWNWLVSVLAQGSTIVLYEGSPAYPSLQALWKFIDEAGITVFGTSAKFLSINEKQAFIPEKVANLQTLRTILSTGSPLSEQSYYWVYQNVKSDVHLASICGGTDIISCFFLGNPMLPVRAGEIQCRGLGMDVVALDQDHLPGFNQKGELACRQPAPSMPVAFWNDPGNLNYRNAYFSQVRGVWLHGDFIEINNDGGIVVFGRSDATLNPGGVRIGTAEIYRVVEHLDGVLDSIAIGFEEENDVQIFLFVVLDKGEVLSKSFKDKIRQALRREASPRHVPHKIFAVHDVPRTLNGKKVELGLRDLFRGRHPENLASLENPQCLAEYEELITLGIIANKETG</sequence>
<evidence type="ECO:0000313" key="7">
    <source>
        <dbReference type="EMBL" id="QPJ61619.1"/>
    </source>
</evidence>
<dbReference type="AlphaFoldDB" id="A0A7T0BVA4"/>
<dbReference type="Proteomes" id="UP000594688">
    <property type="component" value="Chromosome"/>
</dbReference>
<evidence type="ECO:0000256" key="1">
    <source>
        <dbReference type="ARBA" id="ARBA00006432"/>
    </source>
</evidence>
<proteinExistence type="inferred from homology"/>
<keyword evidence="2 7" id="KW-0436">Ligase</keyword>
<dbReference type="Pfam" id="PF00501">
    <property type="entry name" value="AMP-binding"/>
    <property type="match status" value="1"/>
</dbReference>
<dbReference type="EMBL" id="CP048685">
    <property type="protein sequence ID" value="QPJ61619.1"/>
    <property type="molecule type" value="Genomic_DNA"/>
</dbReference>
<dbReference type="EC" id="6.2.1.16" evidence="7"/>
<dbReference type="Pfam" id="PF16177">
    <property type="entry name" value="ACAS_N"/>
    <property type="match status" value="1"/>
</dbReference>
<evidence type="ECO:0000259" key="5">
    <source>
        <dbReference type="Pfam" id="PF00501"/>
    </source>
</evidence>
<dbReference type="PANTHER" id="PTHR42921">
    <property type="entry name" value="ACETOACETYL-COA SYNTHETASE"/>
    <property type="match status" value="1"/>
</dbReference>
<dbReference type="InterPro" id="IPR032387">
    <property type="entry name" value="ACAS_N"/>
</dbReference>
<dbReference type="GO" id="GO:0005524">
    <property type="term" value="F:ATP binding"/>
    <property type="evidence" value="ECO:0007669"/>
    <property type="project" value="UniProtKB-KW"/>
</dbReference>
<evidence type="ECO:0000256" key="2">
    <source>
        <dbReference type="ARBA" id="ARBA00022598"/>
    </source>
</evidence>
<dbReference type="NCBIfam" id="NF002937">
    <property type="entry name" value="PRK03584.1"/>
    <property type="match status" value="1"/>
</dbReference>
<evidence type="ECO:0000259" key="6">
    <source>
        <dbReference type="Pfam" id="PF16177"/>
    </source>
</evidence>
<dbReference type="InterPro" id="IPR020845">
    <property type="entry name" value="AMP-binding_CS"/>
</dbReference>
<dbReference type="GO" id="GO:0030729">
    <property type="term" value="F:acetoacetate-CoA ligase activity"/>
    <property type="evidence" value="ECO:0007669"/>
    <property type="project" value="UniProtKB-EC"/>
</dbReference>
<dbReference type="Gene3D" id="3.30.300.30">
    <property type="match status" value="1"/>
</dbReference>
<dbReference type="InterPro" id="IPR000873">
    <property type="entry name" value="AMP-dep_synth/lig_dom"/>
</dbReference>
<feature type="domain" description="Acetyl-coenzyme A synthetase N-terminal" evidence="6">
    <location>
        <begin position="36"/>
        <end position="91"/>
    </location>
</feature>
<accession>A0A7T0BVA4</accession>
<dbReference type="GO" id="GO:0006629">
    <property type="term" value="P:lipid metabolic process"/>
    <property type="evidence" value="ECO:0007669"/>
    <property type="project" value="InterPro"/>
</dbReference>
<dbReference type="InterPro" id="IPR042099">
    <property type="entry name" value="ANL_N_sf"/>
</dbReference>
<dbReference type="SUPFAM" id="SSF56801">
    <property type="entry name" value="Acetyl-CoA synthetase-like"/>
    <property type="match status" value="1"/>
</dbReference>
<protein>
    <submittedName>
        <fullName evidence="7">Acetoacetate--CoA ligase</fullName>
        <ecNumber evidence="7">6.2.1.16</ecNumber>
    </submittedName>
</protein>
<dbReference type="Gene3D" id="3.40.50.12780">
    <property type="entry name" value="N-terminal domain of ligase-like"/>
    <property type="match status" value="1"/>
</dbReference>
<organism evidence="7 8">
    <name type="scientific">Candidatus Nitronauta litoralis</name>
    <dbReference type="NCBI Taxonomy" id="2705533"/>
    <lineage>
        <taxon>Bacteria</taxon>
        <taxon>Pseudomonadati</taxon>
        <taxon>Nitrospinota/Tectimicrobiota group</taxon>
        <taxon>Nitrospinota</taxon>
        <taxon>Nitrospinia</taxon>
        <taxon>Nitrospinales</taxon>
        <taxon>Nitrospinaceae</taxon>
        <taxon>Candidatus Nitronauta</taxon>
    </lineage>
</organism>
<reference evidence="7 8" key="1">
    <citation type="submission" date="2020-02" db="EMBL/GenBank/DDBJ databases">
        <title>Genomic and physiological characterization of two novel Nitrospinaceae genera.</title>
        <authorList>
            <person name="Mueller A.J."/>
            <person name="Jung M.-Y."/>
            <person name="Strachan C.R."/>
            <person name="Herbold C.W."/>
            <person name="Kirkegaard R.H."/>
            <person name="Daims H."/>
        </authorList>
    </citation>
    <scope>NUCLEOTIDE SEQUENCE [LARGE SCALE GENOMIC DNA]</scope>
    <source>
        <strain evidence="7">EB</strain>
    </source>
</reference>
<keyword evidence="4" id="KW-0067">ATP-binding</keyword>